<feature type="transmembrane region" description="Helical" evidence="1">
    <location>
        <begin position="105"/>
        <end position="126"/>
    </location>
</feature>
<name>A0A3G1A650_9CREN</name>
<protein>
    <submittedName>
        <fullName evidence="2">Substrate-specific component PdxU2 of predicted pyridoxin-related ECF transporter</fullName>
    </submittedName>
</protein>
<dbReference type="PANTHER" id="PTHR37815:SF3">
    <property type="entry name" value="UPF0397 PROTEIN SPR0429"/>
    <property type="match status" value="1"/>
</dbReference>
<sequence>MSKESKSSLVIAVSAVFAALTTVLTYLPGLALPSPTGGYTNVGDTIIFIAGLLFGSKVGLIVGLVGPVIADFLVGYPRWYVTLVAHGLEGFIVGMGARKSFKVQLMMMVIGGLVMSFTYFVVNVYVKGLAPAVASLIRDVFGQTLVSIILASLLLKPLEKIAVIKRVQEVILG</sequence>
<dbReference type="GO" id="GO:0016020">
    <property type="term" value="C:membrane"/>
    <property type="evidence" value="ECO:0007669"/>
    <property type="project" value="InterPro"/>
</dbReference>
<organism evidence="2">
    <name type="scientific">Thermofilum adornatum 1505</name>
    <dbReference type="NCBI Taxonomy" id="697581"/>
    <lineage>
        <taxon>Archaea</taxon>
        <taxon>Thermoproteota</taxon>
        <taxon>Thermoprotei</taxon>
        <taxon>Thermofilales</taxon>
        <taxon>Thermofilaceae</taxon>
        <taxon>Thermofilum</taxon>
    </lineage>
</organism>
<reference evidence="2" key="1">
    <citation type="journal article" date="2010" name="(in) ? (Ed.); EXTREMOPHILES;">
        <title>Complete genome sequences of ten hyperthermophilic archaea reveal their metabolic capabilities and possible ecological roles.</title>
        <authorList>
            <person name="Ravin N.V."/>
            <person name="Mardanov A.V."/>
            <person name="Bonch-Osmolovskaya E.A."/>
            <person name="Skryabin K.G."/>
        </authorList>
    </citation>
    <scope>NUCLEOTIDE SEQUENCE</scope>
    <source>
        <strain evidence="2">1505</strain>
    </source>
</reference>
<evidence type="ECO:0000256" key="1">
    <source>
        <dbReference type="SAM" id="Phobius"/>
    </source>
</evidence>
<dbReference type="GeneID" id="25406742"/>
<evidence type="ECO:0000313" key="2">
    <source>
        <dbReference type="EMBL" id="AJB42382.1"/>
    </source>
</evidence>
<dbReference type="KEGG" id="tcb:TCARB_1336"/>
<dbReference type="Pfam" id="PF07155">
    <property type="entry name" value="ECF-ribofla_trS"/>
    <property type="match status" value="1"/>
</dbReference>
<keyword evidence="1" id="KW-0472">Membrane</keyword>
<feature type="transmembrane region" description="Helical" evidence="1">
    <location>
        <begin position="47"/>
        <end position="70"/>
    </location>
</feature>
<dbReference type="Gene3D" id="1.10.1760.20">
    <property type="match status" value="1"/>
</dbReference>
<dbReference type="InterPro" id="IPR009825">
    <property type="entry name" value="ECF_substrate-spec-like"/>
</dbReference>
<dbReference type="EMBL" id="CP007493">
    <property type="protein sequence ID" value="AJB42382.1"/>
    <property type="molecule type" value="Genomic_DNA"/>
</dbReference>
<feature type="transmembrane region" description="Helical" evidence="1">
    <location>
        <begin position="7"/>
        <end position="27"/>
    </location>
</feature>
<dbReference type="STRING" id="697581.TCARB_1336"/>
<dbReference type="RefSeq" id="WP_052887037.1">
    <property type="nucleotide sequence ID" value="NZ_CP007493.1"/>
</dbReference>
<keyword evidence="1" id="KW-1133">Transmembrane helix</keyword>
<proteinExistence type="predicted"/>
<dbReference type="AlphaFoldDB" id="A0A3G1A650"/>
<dbReference type="Proteomes" id="UP000266720">
    <property type="component" value="Chromosome"/>
</dbReference>
<keyword evidence="1" id="KW-0812">Transmembrane</keyword>
<gene>
    <name evidence="2" type="ORF">TCARB_1336</name>
</gene>
<accession>A0A3G1A650</accession>
<dbReference type="PANTHER" id="PTHR37815">
    <property type="entry name" value="UPF0397 PROTEIN BC_2624-RELATED"/>
    <property type="match status" value="1"/>
</dbReference>